<feature type="domain" description="SLH" evidence="3">
    <location>
        <begin position="197"/>
        <end position="263"/>
    </location>
</feature>
<evidence type="ECO:0000256" key="1">
    <source>
        <dbReference type="SAM" id="MobiDB-lite"/>
    </source>
</evidence>
<proteinExistence type="predicted"/>
<dbReference type="PROSITE" id="PS51272">
    <property type="entry name" value="SLH"/>
    <property type="match status" value="3"/>
</dbReference>
<dbReference type="InterPro" id="IPR051465">
    <property type="entry name" value="Cell_Envelope_Struct_Comp"/>
</dbReference>
<accession>K9UG10</accession>
<feature type="compositionally biased region" description="Low complexity" evidence="1">
    <location>
        <begin position="61"/>
        <end position="75"/>
    </location>
</feature>
<evidence type="ECO:0000256" key="2">
    <source>
        <dbReference type="SAM" id="SignalP"/>
    </source>
</evidence>
<dbReference type="PANTHER" id="PTHR43308:SF5">
    <property type="entry name" value="S-LAYER PROTEIN _ PEPTIDOGLYCAN ENDO-BETA-N-ACETYLGLUCOSAMINIDASE"/>
    <property type="match status" value="1"/>
</dbReference>
<dbReference type="HOGENOM" id="CLU_467482_0_0_3"/>
<evidence type="ECO:0000313" key="5">
    <source>
        <dbReference type="Proteomes" id="UP000010366"/>
    </source>
</evidence>
<dbReference type="EMBL" id="CP003600">
    <property type="protein sequence ID" value="AFY94052.1"/>
    <property type="molecule type" value="Genomic_DNA"/>
</dbReference>
<dbReference type="eggNOG" id="COG2335">
    <property type="taxonomic scope" value="Bacteria"/>
</dbReference>
<organism evidence="4 5">
    <name type="scientific">Chamaesiphon minutus (strain ATCC 27169 / PCC 6605)</name>
    <dbReference type="NCBI Taxonomy" id="1173020"/>
    <lineage>
        <taxon>Bacteria</taxon>
        <taxon>Bacillati</taxon>
        <taxon>Cyanobacteriota</taxon>
        <taxon>Cyanophyceae</taxon>
        <taxon>Gomontiellales</taxon>
        <taxon>Chamaesiphonaceae</taxon>
        <taxon>Chamaesiphon</taxon>
    </lineage>
</organism>
<dbReference type="Pfam" id="PF00395">
    <property type="entry name" value="SLH"/>
    <property type="match status" value="2"/>
</dbReference>
<feature type="chain" id="PRO_5003937083" evidence="2">
    <location>
        <begin position="37"/>
        <end position="555"/>
    </location>
</feature>
<evidence type="ECO:0000313" key="4">
    <source>
        <dbReference type="EMBL" id="AFY94052.1"/>
    </source>
</evidence>
<protein>
    <submittedName>
        <fullName evidence="4">Putative S-layer protein</fullName>
    </submittedName>
</protein>
<dbReference type="InterPro" id="IPR001119">
    <property type="entry name" value="SLH_dom"/>
</dbReference>
<keyword evidence="5" id="KW-1185">Reference proteome</keyword>
<dbReference type="PANTHER" id="PTHR43308">
    <property type="entry name" value="OUTER MEMBRANE PROTEIN ALPHA-RELATED"/>
    <property type="match status" value="1"/>
</dbReference>
<feature type="signal peptide" evidence="2">
    <location>
        <begin position="1"/>
        <end position="36"/>
    </location>
</feature>
<evidence type="ECO:0000259" key="3">
    <source>
        <dbReference type="PROSITE" id="PS51272"/>
    </source>
</evidence>
<feature type="domain" description="SLH" evidence="3">
    <location>
        <begin position="135"/>
        <end position="194"/>
    </location>
</feature>
<keyword evidence="2" id="KW-0732">Signal</keyword>
<feature type="region of interest" description="Disordered" evidence="1">
    <location>
        <begin position="54"/>
        <end position="75"/>
    </location>
</feature>
<name>K9UG10_CHAP6</name>
<dbReference type="Proteomes" id="UP000010366">
    <property type="component" value="Chromosome"/>
</dbReference>
<gene>
    <name evidence="4" type="ORF">Cha6605_3020</name>
</gene>
<dbReference type="AlphaFoldDB" id="K9UG10"/>
<dbReference type="KEGG" id="cmp:Cha6605_3020"/>
<dbReference type="STRING" id="1173020.Cha6605_3020"/>
<sequence>MVFLAMNHHKHQIYYRNICFLVTLASTAIISSSAFATSRAEMVAPNHRIDRSIAPSSKLYPTQPQRPTAPQQLAQSSDVAGNWAEPFIKVLVEKGIIAGYPDGTFRPDQPVTRAEFAALLTKAFSLEPTRAARAFSDVSPQLWAAPAIEKAYRSGFLAGYPNNTFAPNQTIVRIESLVAIANGSKLQANSAAAPKIDELFTDAAQVPNYGRDALIAATQKCVTVSVSYPDGKTFNPTGAATRADVAAFIHQALVASGQIAALASDSPAQKYIVNCAAAPSVANITEQDVLNRVGVGNLPSVSTTTIVRKAPNRPVSGLTTPSGFGANWGTIFIGSGYQDSLAPNPWLGSPLSTPLLINTAGFGLGAGFGIGNSRDLVGLETSYSTFSNGGGPDGSTPLGLFDRGAVNFKLHKQFGDNLAIAAGWENAIKHGYAGNDQTVRNTFYGVVTGVLPVSDTNNFTASVGIGNGRFRQIADIVADRDKTAFFGSLGFRISDNIGIVTDYNGRNFSVGLPLNFRLSDNIGVQITPAILDVAGDKISGEVSRFGLGGGVGIRF</sequence>
<reference evidence="4 5" key="1">
    <citation type="submission" date="2012-05" db="EMBL/GenBank/DDBJ databases">
        <title>Finished chromosome of genome of Chamaesiphon sp. PCC 6605.</title>
        <authorList>
            <consortium name="US DOE Joint Genome Institute"/>
            <person name="Gugger M."/>
            <person name="Coursin T."/>
            <person name="Rippka R."/>
            <person name="Tandeau De Marsac N."/>
            <person name="Huntemann M."/>
            <person name="Wei C.-L."/>
            <person name="Han J."/>
            <person name="Detter J.C."/>
            <person name="Han C."/>
            <person name="Tapia R."/>
            <person name="Chen A."/>
            <person name="Kyrpides N."/>
            <person name="Mavromatis K."/>
            <person name="Markowitz V."/>
            <person name="Szeto E."/>
            <person name="Ivanova N."/>
            <person name="Pagani I."/>
            <person name="Pati A."/>
            <person name="Goodwin L."/>
            <person name="Nordberg H.P."/>
            <person name="Cantor M.N."/>
            <person name="Hua S.X."/>
            <person name="Woyke T."/>
            <person name="Kerfeld C.A."/>
        </authorList>
    </citation>
    <scope>NUCLEOTIDE SEQUENCE [LARGE SCALE GENOMIC DNA]</scope>
    <source>
        <strain evidence="5">ATCC 27169 / PCC 6605</strain>
    </source>
</reference>
<feature type="domain" description="SLH" evidence="3">
    <location>
        <begin position="71"/>
        <end position="134"/>
    </location>
</feature>